<dbReference type="HAMAP" id="MF_03172">
    <property type="entry name" value="Adenylate_kinase_UMP_CMP_kin"/>
    <property type="match status" value="1"/>
</dbReference>
<organism evidence="10">
    <name type="scientific">Alexandrium monilatum</name>
    <dbReference type="NCBI Taxonomy" id="311494"/>
    <lineage>
        <taxon>Eukaryota</taxon>
        <taxon>Sar</taxon>
        <taxon>Alveolata</taxon>
        <taxon>Dinophyceae</taxon>
        <taxon>Gonyaulacales</taxon>
        <taxon>Pyrocystaceae</taxon>
        <taxon>Alexandrium</taxon>
    </lineage>
</organism>
<dbReference type="InterPro" id="IPR033690">
    <property type="entry name" value="Adenylat_kinase_CS"/>
</dbReference>
<comment type="cofactor">
    <cofactor evidence="9">
        <name>Mg(2+)</name>
        <dbReference type="ChEBI" id="CHEBI:18420"/>
    </cofactor>
    <text evidence="9">Binds 1 Mg(2+) ion per monomer.</text>
</comment>
<feature type="binding site" evidence="9">
    <location>
        <position position="251"/>
    </location>
    <ligand>
        <name>a ribonucleoside 5'-phosphate</name>
        <dbReference type="ChEBI" id="CHEBI:58043"/>
    </ligand>
</feature>
<feature type="binding site" evidence="9">
    <location>
        <position position="279"/>
    </location>
    <ligand>
        <name>ATP</name>
        <dbReference type="ChEBI" id="CHEBI:30616"/>
    </ligand>
</feature>
<keyword evidence="5 9" id="KW-0067">ATP-binding</keyword>
<comment type="subunit">
    <text evidence="9">Monomer.</text>
</comment>
<dbReference type="GO" id="GO:0005524">
    <property type="term" value="F:ATP binding"/>
    <property type="evidence" value="ECO:0007669"/>
    <property type="project" value="UniProtKB-KW"/>
</dbReference>
<keyword evidence="6 9" id="KW-0665">Pyrimidine biosynthesis</keyword>
<dbReference type="NCBIfam" id="TIGR01359">
    <property type="entry name" value="UMP_CMP_kin_fam"/>
    <property type="match status" value="1"/>
</dbReference>
<accession>A0A7S4RSY3</accession>
<dbReference type="Pfam" id="PF00406">
    <property type="entry name" value="ADK"/>
    <property type="match status" value="1"/>
</dbReference>
<dbReference type="EC" id="2.7.4.14" evidence="9"/>
<feature type="binding site" evidence="9">
    <location>
        <position position="240"/>
    </location>
    <ligand>
        <name>a ribonucleoside 5'-phosphate</name>
        <dbReference type="ChEBI" id="CHEBI:58043"/>
    </ligand>
</feature>
<dbReference type="GO" id="GO:0016776">
    <property type="term" value="F:phosphotransferase activity, phosphate group as acceptor"/>
    <property type="evidence" value="ECO:0007669"/>
    <property type="project" value="InterPro"/>
</dbReference>
<feature type="binding site" evidence="9">
    <location>
        <position position="142"/>
    </location>
    <ligand>
        <name>a ribonucleoside 5'-phosphate</name>
        <dbReference type="ChEBI" id="CHEBI:58043"/>
    </ligand>
</feature>
<evidence type="ECO:0000256" key="3">
    <source>
        <dbReference type="ARBA" id="ARBA00022741"/>
    </source>
</evidence>
<dbReference type="AlphaFoldDB" id="A0A7S4RSY3"/>
<keyword evidence="7 9" id="KW-0539">Nucleus</keyword>
<feature type="region of interest" description="LID" evidence="9">
    <location>
        <begin position="233"/>
        <end position="243"/>
    </location>
</feature>
<name>A0A7S4RSY3_9DINO</name>
<dbReference type="GO" id="GO:0019205">
    <property type="term" value="F:nucleobase-containing compound kinase activity"/>
    <property type="evidence" value="ECO:0007669"/>
    <property type="project" value="InterPro"/>
</dbReference>
<feature type="binding site" evidence="9">
    <location>
        <position position="234"/>
    </location>
    <ligand>
        <name>ATP</name>
        <dbReference type="ChEBI" id="CHEBI:30616"/>
    </ligand>
</feature>
<feature type="binding site" evidence="9">
    <location>
        <begin position="164"/>
        <end position="166"/>
    </location>
    <ligand>
        <name>a ribonucleoside 5'-phosphate</name>
        <dbReference type="ChEBI" id="CHEBI:58043"/>
    </ligand>
</feature>
<dbReference type="SUPFAM" id="SSF47473">
    <property type="entry name" value="EF-hand"/>
    <property type="match status" value="1"/>
</dbReference>
<dbReference type="GO" id="GO:0005737">
    <property type="term" value="C:cytoplasm"/>
    <property type="evidence" value="ECO:0007669"/>
    <property type="project" value="UniProtKB-SubCell"/>
</dbReference>
<dbReference type="SUPFAM" id="SSF52540">
    <property type="entry name" value="P-loop containing nucleoside triphosphate hydrolases"/>
    <property type="match status" value="1"/>
</dbReference>
<comment type="function">
    <text evidence="9">Catalyzes the phosphorylation of pyrimidine nucleoside monophosphates at the expense of ATP. Plays an important role in de novo pyrimidine nucleotide biosynthesis. Has preference for UMP and CMP as phosphate acceptors.</text>
</comment>
<dbReference type="Gene3D" id="3.40.50.300">
    <property type="entry name" value="P-loop containing nucleotide triphosphate hydrolases"/>
    <property type="match status" value="1"/>
</dbReference>
<evidence type="ECO:0000256" key="5">
    <source>
        <dbReference type="ARBA" id="ARBA00022840"/>
    </source>
</evidence>
<dbReference type="InterPro" id="IPR011992">
    <property type="entry name" value="EF-hand-dom_pair"/>
</dbReference>
<comment type="catalytic activity">
    <reaction evidence="9">
        <text>dCMP + ATP = dCDP + ADP</text>
        <dbReference type="Rhea" id="RHEA:25094"/>
        <dbReference type="ChEBI" id="CHEBI:30616"/>
        <dbReference type="ChEBI" id="CHEBI:57566"/>
        <dbReference type="ChEBI" id="CHEBI:58593"/>
        <dbReference type="ChEBI" id="CHEBI:456216"/>
        <dbReference type="EC" id="2.7.4.14"/>
    </reaction>
</comment>
<comment type="catalytic activity">
    <reaction evidence="8 9">
        <text>UMP + ATP = UDP + ADP</text>
        <dbReference type="Rhea" id="RHEA:24400"/>
        <dbReference type="ChEBI" id="CHEBI:30616"/>
        <dbReference type="ChEBI" id="CHEBI:57865"/>
        <dbReference type="ChEBI" id="CHEBI:58223"/>
        <dbReference type="ChEBI" id="CHEBI:456216"/>
        <dbReference type="EC" id="2.7.4.14"/>
    </reaction>
</comment>
<dbReference type="CDD" id="cd01428">
    <property type="entry name" value="ADK"/>
    <property type="match status" value="1"/>
</dbReference>
<comment type="domain">
    <text evidence="9">Consists of three domains, a large central CORE domain and two small peripheral domains, NMPbind and LID, which undergo movements during catalysis. The LID domain closes over the site of phosphoryl transfer upon ATP binding. Assembling and dissambling the active center during each catalytic cycle provides an effective means to prevent ATP hydrolysis.</text>
</comment>
<dbReference type="HAMAP" id="MF_00235">
    <property type="entry name" value="Adenylate_kinase_Adk"/>
    <property type="match status" value="1"/>
</dbReference>
<dbReference type="GO" id="GO:0006207">
    <property type="term" value="P:'de novo' pyrimidine nucleobase biosynthetic process"/>
    <property type="evidence" value="ECO:0007669"/>
    <property type="project" value="InterPro"/>
</dbReference>
<dbReference type="InterPro" id="IPR006266">
    <property type="entry name" value="UMP_CMP_kinase"/>
</dbReference>
<keyword evidence="2 9" id="KW-0808">Transferase</keyword>
<dbReference type="InterPro" id="IPR000850">
    <property type="entry name" value="Adenylat/UMP-CMP_kin"/>
</dbReference>
<evidence type="ECO:0000256" key="1">
    <source>
        <dbReference type="ARBA" id="ARBA00022490"/>
    </source>
</evidence>
<comment type="catalytic activity">
    <reaction evidence="9">
        <text>CMP + ATP = CDP + ADP</text>
        <dbReference type="Rhea" id="RHEA:11600"/>
        <dbReference type="ChEBI" id="CHEBI:30616"/>
        <dbReference type="ChEBI" id="CHEBI:58069"/>
        <dbReference type="ChEBI" id="CHEBI:60377"/>
        <dbReference type="ChEBI" id="CHEBI:456216"/>
        <dbReference type="EC" id="2.7.4.14"/>
    </reaction>
</comment>
<dbReference type="GO" id="GO:0006221">
    <property type="term" value="P:pyrimidine nucleotide biosynthetic process"/>
    <property type="evidence" value="ECO:0007669"/>
    <property type="project" value="UniProtKB-UniRule"/>
</dbReference>
<comment type="subcellular location">
    <subcellularLocation>
        <location evidence="9">Cytoplasm</location>
    </subcellularLocation>
    <subcellularLocation>
        <location evidence="9">Nucleus</location>
    </subcellularLocation>
</comment>
<keyword evidence="4 9" id="KW-0418">Kinase</keyword>
<evidence type="ECO:0000256" key="4">
    <source>
        <dbReference type="ARBA" id="ARBA00022777"/>
    </source>
</evidence>
<protein>
    <recommendedName>
        <fullName evidence="9">UMP-CMP kinase</fullName>
        <ecNumber evidence="9">2.7.4.14</ecNumber>
    </recommendedName>
    <alternativeName>
        <fullName evidence="9">Deoxycytidylate kinase</fullName>
        <shortName evidence="9">CK</shortName>
        <shortName evidence="9">dCMP kinase</shortName>
    </alternativeName>
    <alternativeName>
        <fullName evidence="9">Uridine monophosphate/cytidine monophosphate kinase</fullName>
        <shortName evidence="9">UMP/CMP kinase</shortName>
        <shortName evidence="9">UMP/CMPK</shortName>
    </alternativeName>
</protein>
<feature type="binding site" evidence="9">
    <location>
        <begin position="116"/>
        <end position="121"/>
    </location>
    <ligand>
        <name>ATP</name>
        <dbReference type="ChEBI" id="CHEBI:30616"/>
    </ligand>
</feature>
<dbReference type="PRINTS" id="PR00094">
    <property type="entry name" value="ADENYLTKNASE"/>
</dbReference>
<feature type="region of interest" description="NMPbind" evidence="9">
    <location>
        <begin position="136"/>
        <end position="166"/>
    </location>
</feature>
<evidence type="ECO:0000256" key="8">
    <source>
        <dbReference type="ARBA" id="ARBA00048116"/>
    </source>
</evidence>
<gene>
    <name evidence="10" type="ORF">AMON00008_LOCUS38934</name>
</gene>
<evidence type="ECO:0000256" key="2">
    <source>
        <dbReference type="ARBA" id="ARBA00022679"/>
    </source>
</evidence>
<dbReference type="EMBL" id="HBNR01055415">
    <property type="protein sequence ID" value="CAE4621777.1"/>
    <property type="molecule type" value="Transcribed_RNA"/>
</dbReference>
<feature type="binding site" evidence="9">
    <location>
        <position position="200"/>
    </location>
    <ligand>
        <name>CMP</name>
        <dbReference type="ChEBI" id="CHEBI:60377"/>
    </ligand>
</feature>
<dbReference type="InterPro" id="IPR027417">
    <property type="entry name" value="P-loop_NTPase"/>
</dbReference>
<evidence type="ECO:0000256" key="6">
    <source>
        <dbReference type="ARBA" id="ARBA00022975"/>
    </source>
</evidence>
<sequence>MAQALSSLAPPTTPFDHVPHLVCPMPDDQRPVQDGIVATFRSFEKDTGGALQVSELASVLKEVANISDGDIETLFGAAGLSGSSGNNVEIEDFIRWVFQEECPPGPEVVFVLGGPGCGKGTFSARIVEQFGYKHLSAGDLLRAERKRPGSEMGELIEARIKEGKLVPSEVTVGLVEQAMREQGWEGGKYLVDGFPRSLENSEAWMNLLGRKTRLRFCLVIECSEECMERRLLHRGETSGRSDDNVETIRKRFKTFKEESVPVLEKFEQDGLVKKVNSEPGIDAVWHEVVAIFEKA</sequence>
<dbReference type="PANTHER" id="PTHR23359">
    <property type="entry name" value="NUCLEOTIDE KINASE"/>
    <property type="match status" value="1"/>
</dbReference>
<proteinExistence type="inferred from homology"/>
<evidence type="ECO:0000256" key="9">
    <source>
        <dbReference type="HAMAP-Rule" id="MF_03172"/>
    </source>
</evidence>
<dbReference type="GO" id="GO:0009123">
    <property type="term" value="P:nucleoside monophosphate metabolic process"/>
    <property type="evidence" value="ECO:0007669"/>
    <property type="project" value="UniProtKB-ARBA"/>
</dbReference>
<keyword evidence="3 9" id="KW-0547">Nucleotide-binding</keyword>
<dbReference type="GO" id="GO:0005634">
    <property type="term" value="C:nucleus"/>
    <property type="evidence" value="ECO:0007669"/>
    <property type="project" value="UniProtKB-SubCell"/>
</dbReference>
<keyword evidence="1 9" id="KW-0963">Cytoplasm</keyword>
<reference evidence="10" key="1">
    <citation type="submission" date="2021-01" db="EMBL/GenBank/DDBJ databases">
        <authorList>
            <person name="Corre E."/>
            <person name="Pelletier E."/>
            <person name="Niang G."/>
            <person name="Scheremetjew M."/>
            <person name="Finn R."/>
            <person name="Kale V."/>
            <person name="Holt S."/>
            <person name="Cochrane G."/>
            <person name="Meng A."/>
            <person name="Brown T."/>
            <person name="Cohen L."/>
        </authorList>
    </citation>
    <scope>NUCLEOTIDE SEQUENCE</scope>
    <source>
        <strain evidence="10">CCMP3105</strain>
    </source>
</reference>
<dbReference type="PROSITE" id="PS00113">
    <property type="entry name" value="ADENYLATE_KINASE"/>
    <property type="match status" value="1"/>
</dbReference>
<comment type="similarity">
    <text evidence="9">Belongs to the adenylate kinase family. UMP-CMP kinase subfamily.</text>
</comment>
<evidence type="ECO:0000313" key="10">
    <source>
        <dbReference type="EMBL" id="CAE4621777.1"/>
    </source>
</evidence>
<evidence type="ECO:0000256" key="7">
    <source>
        <dbReference type="ARBA" id="ARBA00023242"/>
    </source>
</evidence>
<feature type="binding site" evidence="9">
    <location>
        <begin position="193"/>
        <end position="196"/>
    </location>
    <ligand>
        <name>a ribonucleoside 5'-phosphate</name>
        <dbReference type="ChEBI" id="CHEBI:58043"/>
    </ligand>
</feature>